<proteinExistence type="inferred from homology"/>
<dbReference type="EC" id="3.6.4.12" evidence="4 19"/>
<dbReference type="GO" id="GO:0003690">
    <property type="term" value="F:double-stranded DNA binding"/>
    <property type="evidence" value="ECO:0007669"/>
    <property type="project" value="TreeGrafter"/>
</dbReference>
<evidence type="ECO:0000256" key="3">
    <source>
        <dbReference type="ARBA" id="ARBA00007726"/>
    </source>
</evidence>
<dbReference type="CDD" id="cd00873">
    <property type="entry name" value="KU80"/>
    <property type="match status" value="1"/>
</dbReference>
<dbReference type="SUPFAM" id="SSF53300">
    <property type="entry name" value="vWA-like"/>
    <property type="match status" value="1"/>
</dbReference>
<dbReference type="SUPFAM" id="SSF100939">
    <property type="entry name" value="SPOC domain-like"/>
    <property type="match status" value="1"/>
</dbReference>
<keyword evidence="14 19" id="KW-0233">DNA recombination</keyword>
<evidence type="ECO:0000256" key="17">
    <source>
        <dbReference type="ARBA" id="ARBA00024890"/>
    </source>
</evidence>
<dbReference type="Gene3D" id="1.25.40.240">
    <property type="entry name" value="Ku, C-terminal domain"/>
    <property type="match status" value="1"/>
</dbReference>
<evidence type="ECO:0000256" key="2">
    <source>
        <dbReference type="ARBA" id="ARBA00004574"/>
    </source>
</evidence>
<dbReference type="PANTHER" id="PTHR12604:SF4">
    <property type="entry name" value="X-RAY REPAIR CROSS-COMPLEMENTING PROTEIN 5"/>
    <property type="match status" value="1"/>
</dbReference>
<dbReference type="GO" id="GO:0006303">
    <property type="term" value="P:double-strand break repair via nonhomologous end joining"/>
    <property type="evidence" value="ECO:0007669"/>
    <property type="project" value="InterPro"/>
</dbReference>
<dbReference type="Pfam" id="PF02735">
    <property type="entry name" value="Ku"/>
    <property type="match status" value="1"/>
</dbReference>
<dbReference type="InterPro" id="IPR014893">
    <property type="entry name" value="Ku_PK_bind"/>
</dbReference>
<dbReference type="Gene3D" id="3.40.50.410">
    <property type="entry name" value="von Willebrand factor, type A domain"/>
    <property type="match status" value="1"/>
</dbReference>
<keyword evidence="6" id="KW-0158">Chromosome</keyword>
<dbReference type="PROSITE" id="PS50234">
    <property type="entry name" value="VWFA"/>
    <property type="match status" value="1"/>
</dbReference>
<feature type="region of interest" description="Disordered" evidence="20">
    <location>
        <begin position="554"/>
        <end position="582"/>
    </location>
</feature>
<dbReference type="Gene3D" id="1.10.1600.10">
    <property type="match status" value="1"/>
</dbReference>
<dbReference type="GO" id="GO:0016887">
    <property type="term" value="F:ATP hydrolysis activity"/>
    <property type="evidence" value="ECO:0007669"/>
    <property type="project" value="RHEA"/>
</dbReference>
<dbReference type="EMBL" id="LT853695">
    <property type="protein sequence ID" value="SMQ50140.1"/>
    <property type="molecule type" value="Genomic_DNA"/>
</dbReference>
<evidence type="ECO:0000256" key="8">
    <source>
        <dbReference type="ARBA" id="ARBA00022763"/>
    </source>
</evidence>
<keyword evidence="15 19" id="KW-0234">DNA repair</keyword>
<evidence type="ECO:0000256" key="10">
    <source>
        <dbReference type="ARBA" id="ARBA00022806"/>
    </source>
</evidence>
<dbReference type="Pfam" id="PF08785">
    <property type="entry name" value="Ku_PK_bind"/>
    <property type="match status" value="1"/>
</dbReference>
<dbReference type="InterPro" id="IPR036465">
    <property type="entry name" value="vWFA_dom_sf"/>
</dbReference>
<keyword evidence="11 19" id="KW-0067">ATP-binding</keyword>
<keyword evidence="10 19" id="KW-0347">Helicase</keyword>
<protein>
    <recommendedName>
        <fullName evidence="5 19">ATP-dependent DNA helicase II subunit 2</fullName>
        <ecNumber evidence="4 19">3.6.4.12</ecNumber>
    </recommendedName>
</protein>
<keyword evidence="12" id="KW-0779">Telomere</keyword>
<comment type="function">
    <text evidence="17">Single-stranded DNA-dependent ATP-dependent helicase. Involved in non-homologous end joining (NHEJ) DNA double strand break repair. DNA-binding is sequence-independent but has a high affinity to nicks in double-stranded DNA and to the ends of duplex DNA. Binds to naturally occurring chromosomal ends, and therefore provides chromosomal end protection. Required also for telomere recombination to repair telomeric ends in the absence of telomerase. KU70, of the KU70/KU80 heterodimer, binds to the stem loop of TLC1, the RNA component of telomerase. Involved in telomere maintenance. Interacts with telomeric repeats and subtelomeric sequences thereby controlling telomere length and protecting against subtelomeric rearrangement. Maintains telomeric chromatin, which is involved in silencing the expression of genes located at the telomere. Required for mating-type switching.</text>
</comment>
<dbReference type="GO" id="GO:0000781">
    <property type="term" value="C:chromosome, telomeric region"/>
    <property type="evidence" value="ECO:0007669"/>
    <property type="project" value="UniProtKB-SubCell"/>
</dbReference>
<dbReference type="GO" id="GO:0043564">
    <property type="term" value="C:Ku70:Ku80 complex"/>
    <property type="evidence" value="ECO:0007669"/>
    <property type="project" value="InterPro"/>
</dbReference>
<evidence type="ECO:0000259" key="21">
    <source>
        <dbReference type="PROSITE" id="PS50234"/>
    </source>
</evidence>
<evidence type="ECO:0000313" key="23">
    <source>
        <dbReference type="Proteomes" id="UP000215127"/>
    </source>
</evidence>
<dbReference type="GO" id="GO:0000723">
    <property type="term" value="P:telomere maintenance"/>
    <property type="evidence" value="ECO:0007669"/>
    <property type="project" value="InterPro"/>
</dbReference>
<evidence type="ECO:0000256" key="12">
    <source>
        <dbReference type="ARBA" id="ARBA00022895"/>
    </source>
</evidence>
<dbReference type="InterPro" id="IPR005161">
    <property type="entry name" value="Ku_N"/>
</dbReference>
<keyword evidence="23" id="KW-1185">Reference proteome</keyword>
<dbReference type="InterPro" id="IPR002035">
    <property type="entry name" value="VWF_A"/>
</dbReference>
<dbReference type="GO" id="GO:0006310">
    <property type="term" value="P:DNA recombination"/>
    <property type="evidence" value="ECO:0007669"/>
    <property type="project" value="UniProtKB-KW"/>
</dbReference>
<dbReference type="SUPFAM" id="SSF101420">
    <property type="entry name" value="C-terminal domain of Ku80"/>
    <property type="match status" value="1"/>
</dbReference>
<comment type="subcellular location">
    <subcellularLocation>
        <location evidence="2">Chromosome</location>
        <location evidence="2">Telomere</location>
    </subcellularLocation>
    <subcellularLocation>
        <location evidence="1 19">Nucleus</location>
    </subcellularLocation>
</comment>
<dbReference type="GO" id="GO:0003684">
    <property type="term" value="F:damaged DNA binding"/>
    <property type="evidence" value="ECO:0007669"/>
    <property type="project" value="InterPro"/>
</dbReference>
<keyword evidence="13 19" id="KW-0238">DNA-binding</keyword>
<dbReference type="AlphaFoldDB" id="A0A1X7RSD1"/>
<feature type="compositionally biased region" description="Basic residues" evidence="20">
    <location>
        <begin position="559"/>
        <end position="570"/>
    </location>
</feature>
<evidence type="ECO:0000256" key="14">
    <source>
        <dbReference type="ARBA" id="ARBA00023172"/>
    </source>
</evidence>
<evidence type="ECO:0000313" key="22">
    <source>
        <dbReference type="EMBL" id="SMQ50140.1"/>
    </source>
</evidence>
<evidence type="ECO:0000256" key="16">
    <source>
        <dbReference type="ARBA" id="ARBA00023242"/>
    </source>
</evidence>
<organism evidence="22 23">
    <name type="scientific">Zymoseptoria tritici (strain ST99CH_3D7)</name>
    <dbReference type="NCBI Taxonomy" id="1276538"/>
    <lineage>
        <taxon>Eukaryota</taxon>
        <taxon>Fungi</taxon>
        <taxon>Dikarya</taxon>
        <taxon>Ascomycota</taxon>
        <taxon>Pezizomycotina</taxon>
        <taxon>Dothideomycetes</taxon>
        <taxon>Dothideomycetidae</taxon>
        <taxon>Mycosphaerellales</taxon>
        <taxon>Mycosphaerellaceae</taxon>
        <taxon>Zymoseptoria</taxon>
    </lineage>
</organism>
<dbReference type="FunFam" id="1.10.1600.10:FF:000002">
    <property type="entry name" value="X-ray repair cross-complementing protein 5"/>
    <property type="match status" value="1"/>
</dbReference>
<evidence type="ECO:0000256" key="20">
    <source>
        <dbReference type="SAM" id="MobiDB-lite"/>
    </source>
</evidence>
<dbReference type="GO" id="GO:0005524">
    <property type="term" value="F:ATP binding"/>
    <property type="evidence" value="ECO:0007669"/>
    <property type="project" value="UniProtKB-UniRule"/>
</dbReference>
<dbReference type="InterPro" id="IPR016194">
    <property type="entry name" value="SPOC-like_C_dom_sf"/>
</dbReference>
<accession>A0A1X7RSD1</accession>
<dbReference type="PIRSF" id="PIRSF016570">
    <property type="entry name" value="Ku80"/>
    <property type="match status" value="1"/>
</dbReference>
<reference evidence="22 23" key="1">
    <citation type="submission" date="2016-06" db="EMBL/GenBank/DDBJ databases">
        <authorList>
            <person name="Kjaerup R.B."/>
            <person name="Dalgaard T.S."/>
            <person name="Juul-Madsen H.R."/>
        </authorList>
    </citation>
    <scope>NUCLEOTIDE SEQUENCE [LARGE SCALE GENOMIC DNA]</scope>
</reference>
<dbReference type="InterPro" id="IPR006164">
    <property type="entry name" value="DNA_bd_Ku70/Ku80"/>
</dbReference>
<evidence type="ECO:0000256" key="1">
    <source>
        <dbReference type="ARBA" id="ARBA00004123"/>
    </source>
</evidence>
<dbReference type="Gene3D" id="2.40.290.10">
    <property type="match status" value="1"/>
</dbReference>
<feature type="domain" description="VWFA" evidence="21">
    <location>
        <begin position="6"/>
        <end position="165"/>
    </location>
</feature>
<comment type="catalytic activity">
    <reaction evidence="18 19">
        <text>ATP + H2O = ADP + phosphate + H(+)</text>
        <dbReference type="Rhea" id="RHEA:13065"/>
        <dbReference type="ChEBI" id="CHEBI:15377"/>
        <dbReference type="ChEBI" id="CHEBI:15378"/>
        <dbReference type="ChEBI" id="CHEBI:30616"/>
        <dbReference type="ChEBI" id="CHEBI:43474"/>
        <dbReference type="ChEBI" id="CHEBI:456216"/>
        <dbReference type="EC" id="3.6.4.12"/>
    </reaction>
</comment>
<gene>
    <name evidence="22" type="ORF">ZT3D7_G5293</name>
</gene>
<evidence type="ECO:0000256" key="9">
    <source>
        <dbReference type="ARBA" id="ARBA00022801"/>
    </source>
</evidence>
<evidence type="ECO:0000256" key="13">
    <source>
        <dbReference type="ARBA" id="ARBA00023125"/>
    </source>
</evidence>
<sequence>MASKEATVYIVDVGKTMGERQNGRSQTNLDFALEYVWDKITATIATNRKTAMAGVIGLRTDETDNPLGDEDEYHHIKILHPISQIVMSDVRKLRNDLKLSKTGEGDATSALVVAIQMITETCKQLKYLRKIVLVTDARANMITDDLSHITEKIKSDSIELVVLGVDFDDAEYGFKEENKDPLKKEHEAVLKTLCADCKGLFGTIAEAIDELQTPRTKSVRPTPSYKGFLTLGNVELHDDAMIIDIERYPKVMVAAAPSASKFVVRSGGHEATQSTLVGGENGTQDGGDGLAAIHNARTYQVDDENAPGGKRDLDREELSKGYEYGRTAVHISESDQNVTTFETKQSLDIVGFVDKNQYQRYLDLSKACMIVSQKNNDKASMALSSFIHALHECESYAIARYVRKENSEPRMLLLCPNAEPEFECLYDVELPFAEDLRSYKFPPLDRVLTVSGKEIKAHRNLPSDDLLEAMSDYVDKMDLSKLVPQEEGDPTEYAPMDETYNPHLHRLHQVIKHRAVFPEADPPPPYEILGKYSHPPEEVLTKSKPALDHLLAKAEVKKVPPKAKGKRGNRKPPSAPLSNLDVAALLAQDPKRKSRRIDPKNAVAEFKQMLESTDDIDEMKNAFKQLKFIILDEIKHSVGENKYGQALENIYVMREQAVEFEEPGLYNDFLHELKDKIFGKELGGDRGAMWYRVRRDKQGLILKEEASTSEVTVEENKKFMMPPSST</sequence>
<evidence type="ECO:0000256" key="4">
    <source>
        <dbReference type="ARBA" id="ARBA00012551"/>
    </source>
</evidence>
<dbReference type="InterPro" id="IPR036494">
    <property type="entry name" value="Ku_C_sf"/>
</dbReference>
<dbReference type="GO" id="GO:0003678">
    <property type="term" value="F:DNA helicase activity"/>
    <property type="evidence" value="ECO:0007669"/>
    <property type="project" value="UniProtKB-EC"/>
</dbReference>
<keyword evidence="7 19" id="KW-0547">Nucleotide-binding</keyword>
<dbReference type="STRING" id="1276538.A0A1X7RSD1"/>
<evidence type="ECO:0000256" key="15">
    <source>
        <dbReference type="ARBA" id="ARBA00023204"/>
    </source>
</evidence>
<keyword evidence="16 19" id="KW-0539">Nucleus</keyword>
<dbReference type="Pfam" id="PF03731">
    <property type="entry name" value="Ku_N"/>
    <property type="match status" value="1"/>
</dbReference>
<evidence type="ECO:0000256" key="7">
    <source>
        <dbReference type="ARBA" id="ARBA00022741"/>
    </source>
</evidence>
<name>A0A1X7RSD1_ZYMT9</name>
<evidence type="ECO:0000256" key="19">
    <source>
        <dbReference type="PIRNR" id="PIRNR016570"/>
    </source>
</evidence>
<evidence type="ECO:0000256" key="18">
    <source>
        <dbReference type="ARBA" id="ARBA00047995"/>
    </source>
</evidence>
<evidence type="ECO:0000256" key="11">
    <source>
        <dbReference type="ARBA" id="ARBA00022840"/>
    </source>
</evidence>
<dbReference type="FunFam" id="3.40.50.410:FF:000073">
    <property type="entry name" value="ATP-dependent DNA helicase II subunit 2"/>
    <property type="match status" value="1"/>
</dbReference>
<dbReference type="PANTHER" id="PTHR12604">
    <property type="entry name" value="KU AUTOANTIGEN DNA HELICASE"/>
    <property type="match status" value="1"/>
</dbReference>
<comment type="similarity">
    <text evidence="3 19">Belongs to the ku80 family.</text>
</comment>
<keyword evidence="8 19" id="KW-0227">DNA damage</keyword>
<keyword evidence="9 19" id="KW-0378">Hydrolase</keyword>
<dbReference type="Proteomes" id="UP000215127">
    <property type="component" value="Chromosome 4"/>
</dbReference>
<evidence type="ECO:0000256" key="6">
    <source>
        <dbReference type="ARBA" id="ARBA00022454"/>
    </source>
</evidence>
<dbReference type="InterPro" id="IPR024193">
    <property type="entry name" value="Ku80"/>
</dbReference>
<dbReference type="SMART" id="SM00559">
    <property type="entry name" value="Ku78"/>
    <property type="match status" value="1"/>
</dbReference>
<evidence type="ECO:0000256" key="5">
    <source>
        <dbReference type="ARBA" id="ARBA00021792"/>
    </source>
</evidence>
<dbReference type="GO" id="GO:0042162">
    <property type="term" value="F:telomeric DNA binding"/>
    <property type="evidence" value="ECO:0007669"/>
    <property type="project" value="InterPro"/>
</dbReference>